<accession>A0A139AMK1</accession>
<feature type="region of interest" description="Disordered" evidence="1">
    <location>
        <begin position="166"/>
        <end position="253"/>
    </location>
</feature>
<gene>
    <name evidence="2" type="ORF">M427DRAFT_236937</name>
</gene>
<evidence type="ECO:0000313" key="3">
    <source>
        <dbReference type="Proteomes" id="UP000070544"/>
    </source>
</evidence>
<organism evidence="2 3">
    <name type="scientific">Gonapodya prolifera (strain JEL478)</name>
    <name type="common">Monoblepharis prolifera</name>
    <dbReference type="NCBI Taxonomy" id="1344416"/>
    <lineage>
        <taxon>Eukaryota</taxon>
        <taxon>Fungi</taxon>
        <taxon>Fungi incertae sedis</taxon>
        <taxon>Chytridiomycota</taxon>
        <taxon>Chytridiomycota incertae sedis</taxon>
        <taxon>Monoblepharidomycetes</taxon>
        <taxon>Monoblepharidales</taxon>
        <taxon>Gonapodyaceae</taxon>
        <taxon>Gonapodya</taxon>
    </lineage>
</organism>
<evidence type="ECO:0000256" key="1">
    <source>
        <dbReference type="SAM" id="MobiDB-lite"/>
    </source>
</evidence>
<keyword evidence="3" id="KW-1185">Reference proteome</keyword>
<proteinExistence type="predicted"/>
<sequence>MDEIEDLIYNDWECPESFGAFRKDLVDLQRLLAPIEKRYREHILPPEHDDAKKETRAIQRCNPEPDSMAVRSHGEGSSDSLSIRYDERLPNIPPGFIRPHASTLRSLEASGEFQALQREAPPVNPNAGGSRWQPESRLDVPLHGGPLSAVFYNRFLGHFVPRRTENRQVHDNGNDGINQAERDADNDISGAEESAGAGLPSNRDVNEGGVSSNRDGGLSDIASDVDTSIGGSSPNTTEEIDEVFMPYFMSDDE</sequence>
<protein>
    <submittedName>
        <fullName evidence="2">Uncharacterized protein</fullName>
    </submittedName>
</protein>
<feature type="compositionally biased region" description="Polar residues" evidence="1">
    <location>
        <begin position="225"/>
        <end position="237"/>
    </location>
</feature>
<reference evidence="2 3" key="1">
    <citation type="journal article" date="2015" name="Genome Biol. Evol.">
        <title>Phylogenomic analyses indicate that early fungi evolved digesting cell walls of algal ancestors of land plants.</title>
        <authorList>
            <person name="Chang Y."/>
            <person name="Wang S."/>
            <person name="Sekimoto S."/>
            <person name="Aerts A.L."/>
            <person name="Choi C."/>
            <person name="Clum A."/>
            <person name="LaButti K.M."/>
            <person name="Lindquist E.A."/>
            <person name="Yee Ngan C."/>
            <person name="Ohm R.A."/>
            <person name="Salamov A.A."/>
            <person name="Grigoriev I.V."/>
            <person name="Spatafora J.W."/>
            <person name="Berbee M.L."/>
        </authorList>
    </citation>
    <scope>NUCLEOTIDE SEQUENCE [LARGE SCALE GENOMIC DNA]</scope>
    <source>
        <strain evidence="2 3">JEL478</strain>
    </source>
</reference>
<dbReference type="Proteomes" id="UP000070544">
    <property type="component" value="Unassembled WGS sequence"/>
</dbReference>
<evidence type="ECO:0000313" key="2">
    <source>
        <dbReference type="EMBL" id="KXS17997.1"/>
    </source>
</evidence>
<name>A0A139AMK1_GONPJ</name>
<dbReference type="AlphaFoldDB" id="A0A139AMK1"/>
<dbReference type="EMBL" id="KQ965744">
    <property type="protein sequence ID" value="KXS17997.1"/>
    <property type="molecule type" value="Genomic_DNA"/>
</dbReference>